<reference evidence="1" key="1">
    <citation type="submission" date="2021-01" db="EMBL/GenBank/DDBJ databases">
        <authorList>
            <consortium name="Genoscope - CEA"/>
            <person name="William W."/>
        </authorList>
    </citation>
    <scope>NUCLEOTIDE SEQUENCE</scope>
</reference>
<protein>
    <submittedName>
        <fullName evidence="1">Uncharacterized protein</fullName>
    </submittedName>
</protein>
<name>A0A8S1PTM5_9CILI</name>
<dbReference type="AlphaFoldDB" id="A0A8S1PTM5"/>
<comment type="caution">
    <text evidence="1">The sequence shown here is derived from an EMBL/GenBank/DDBJ whole genome shotgun (WGS) entry which is preliminary data.</text>
</comment>
<dbReference type="Proteomes" id="UP000692954">
    <property type="component" value="Unassembled WGS sequence"/>
</dbReference>
<sequence length="145" mass="17503">MNQLIGLDYISQHSSRVKERQIRSYTINIRSHQSPKNSQEKRLSTIIQPPNSFRQINSDLKNYNHNCFQKSTQTNKQLRIQHKKYYQQQYYDKTSKQILDQQQKVYRPFIDISQITQISQPLPIIIYKKNELIKFKSQRPQFTLN</sequence>
<dbReference type="EMBL" id="CAJJDN010000085">
    <property type="protein sequence ID" value="CAD8105939.1"/>
    <property type="molecule type" value="Genomic_DNA"/>
</dbReference>
<gene>
    <name evidence="1" type="ORF">PSON_ATCC_30995.1.T0850194</name>
</gene>
<organism evidence="1 2">
    <name type="scientific">Paramecium sonneborni</name>
    <dbReference type="NCBI Taxonomy" id="65129"/>
    <lineage>
        <taxon>Eukaryota</taxon>
        <taxon>Sar</taxon>
        <taxon>Alveolata</taxon>
        <taxon>Ciliophora</taxon>
        <taxon>Intramacronucleata</taxon>
        <taxon>Oligohymenophorea</taxon>
        <taxon>Peniculida</taxon>
        <taxon>Parameciidae</taxon>
        <taxon>Paramecium</taxon>
    </lineage>
</organism>
<keyword evidence="2" id="KW-1185">Reference proteome</keyword>
<dbReference type="OrthoDB" id="306720at2759"/>
<accession>A0A8S1PTM5</accession>
<evidence type="ECO:0000313" key="1">
    <source>
        <dbReference type="EMBL" id="CAD8105939.1"/>
    </source>
</evidence>
<proteinExistence type="predicted"/>
<evidence type="ECO:0000313" key="2">
    <source>
        <dbReference type="Proteomes" id="UP000692954"/>
    </source>
</evidence>